<dbReference type="SUPFAM" id="SSF46785">
    <property type="entry name" value="Winged helix' DNA-binding domain"/>
    <property type="match status" value="1"/>
</dbReference>
<keyword evidence="1" id="KW-0805">Transcription regulation</keyword>
<dbReference type="InterPro" id="IPR001845">
    <property type="entry name" value="HTH_ArsR_DNA-bd_dom"/>
</dbReference>
<evidence type="ECO:0000259" key="4">
    <source>
        <dbReference type="PROSITE" id="PS50987"/>
    </source>
</evidence>
<dbReference type="EMBL" id="JACONZ010000005">
    <property type="protein sequence ID" value="MBC5582294.1"/>
    <property type="molecule type" value="Genomic_DNA"/>
</dbReference>
<sequence>MNTIDVALLCRALGDANRLQIVQMLADGEKCACRLLEHFEITQPTLSHHMKILCECGLVRMRKEGKWSHYSLSGETLAAFKQFIDGLACAPGGGGCCR</sequence>
<dbReference type="PROSITE" id="PS50987">
    <property type="entry name" value="HTH_ARSR_2"/>
    <property type="match status" value="1"/>
</dbReference>
<dbReference type="InterPro" id="IPR036390">
    <property type="entry name" value="WH_DNA-bd_sf"/>
</dbReference>
<dbReference type="PANTHER" id="PTHR33154">
    <property type="entry name" value="TRANSCRIPTIONAL REGULATOR, ARSR FAMILY"/>
    <property type="match status" value="1"/>
</dbReference>
<comment type="caution">
    <text evidence="5">The sequence shown here is derived from an EMBL/GenBank/DDBJ whole genome shotgun (WGS) entry which is preliminary data.</text>
</comment>
<reference evidence="5" key="1">
    <citation type="submission" date="2020-08" db="EMBL/GenBank/DDBJ databases">
        <title>Genome public.</title>
        <authorList>
            <person name="Liu C."/>
            <person name="Sun Q."/>
        </authorList>
    </citation>
    <scope>NUCLEOTIDE SEQUENCE</scope>
    <source>
        <strain evidence="5">BX8</strain>
    </source>
</reference>
<proteinExistence type="predicted"/>
<dbReference type="AlphaFoldDB" id="A0A923L1U1"/>
<dbReference type="Proteomes" id="UP000659630">
    <property type="component" value="Unassembled WGS sequence"/>
</dbReference>
<dbReference type="NCBIfam" id="NF033788">
    <property type="entry name" value="HTH_metalloreg"/>
    <property type="match status" value="1"/>
</dbReference>
<evidence type="ECO:0000256" key="3">
    <source>
        <dbReference type="ARBA" id="ARBA00023163"/>
    </source>
</evidence>
<feature type="domain" description="HTH arsR-type" evidence="4">
    <location>
        <begin position="1"/>
        <end position="91"/>
    </location>
</feature>
<dbReference type="Pfam" id="PF01022">
    <property type="entry name" value="HTH_5"/>
    <property type="match status" value="1"/>
</dbReference>
<gene>
    <name evidence="5" type="ORF">H8S23_12325</name>
</gene>
<accession>A0A923L1U1</accession>
<evidence type="ECO:0000313" key="5">
    <source>
        <dbReference type="EMBL" id="MBC5582294.1"/>
    </source>
</evidence>
<dbReference type="PANTHER" id="PTHR33154:SF18">
    <property type="entry name" value="ARSENICAL RESISTANCE OPERON REPRESSOR"/>
    <property type="match status" value="1"/>
</dbReference>
<dbReference type="GO" id="GO:0003677">
    <property type="term" value="F:DNA binding"/>
    <property type="evidence" value="ECO:0007669"/>
    <property type="project" value="UniProtKB-KW"/>
</dbReference>
<keyword evidence="3" id="KW-0804">Transcription</keyword>
<dbReference type="RefSeq" id="WP_186888902.1">
    <property type="nucleotide sequence ID" value="NZ_JACONZ010000005.1"/>
</dbReference>
<dbReference type="PRINTS" id="PR00778">
    <property type="entry name" value="HTHARSR"/>
</dbReference>
<dbReference type="SMART" id="SM00418">
    <property type="entry name" value="HTH_ARSR"/>
    <property type="match status" value="1"/>
</dbReference>
<evidence type="ECO:0000313" key="6">
    <source>
        <dbReference type="Proteomes" id="UP000659630"/>
    </source>
</evidence>
<name>A0A923L1U1_9FIRM</name>
<dbReference type="GO" id="GO:0003700">
    <property type="term" value="F:DNA-binding transcription factor activity"/>
    <property type="evidence" value="ECO:0007669"/>
    <property type="project" value="InterPro"/>
</dbReference>
<keyword evidence="2" id="KW-0238">DNA-binding</keyword>
<dbReference type="CDD" id="cd00090">
    <property type="entry name" value="HTH_ARSR"/>
    <property type="match status" value="1"/>
</dbReference>
<evidence type="ECO:0000256" key="2">
    <source>
        <dbReference type="ARBA" id="ARBA00023125"/>
    </source>
</evidence>
<organism evidence="5 6">
    <name type="scientific">Anaerofilum hominis</name>
    <dbReference type="NCBI Taxonomy" id="2763016"/>
    <lineage>
        <taxon>Bacteria</taxon>
        <taxon>Bacillati</taxon>
        <taxon>Bacillota</taxon>
        <taxon>Clostridia</taxon>
        <taxon>Eubacteriales</taxon>
        <taxon>Oscillospiraceae</taxon>
        <taxon>Anaerofilum</taxon>
    </lineage>
</organism>
<evidence type="ECO:0000256" key="1">
    <source>
        <dbReference type="ARBA" id="ARBA00023015"/>
    </source>
</evidence>
<dbReference type="InterPro" id="IPR036388">
    <property type="entry name" value="WH-like_DNA-bd_sf"/>
</dbReference>
<protein>
    <submittedName>
        <fullName evidence="5">Winged helix-turn-helix transcriptional regulator</fullName>
    </submittedName>
</protein>
<dbReference type="Gene3D" id="1.10.10.10">
    <property type="entry name" value="Winged helix-like DNA-binding domain superfamily/Winged helix DNA-binding domain"/>
    <property type="match status" value="1"/>
</dbReference>
<dbReference type="InterPro" id="IPR051081">
    <property type="entry name" value="HTH_MetalResp_TranReg"/>
</dbReference>
<keyword evidence="6" id="KW-1185">Reference proteome</keyword>
<dbReference type="InterPro" id="IPR011991">
    <property type="entry name" value="ArsR-like_HTH"/>
</dbReference>